<sequence>MPTASTAHPNGSQVSYRAYSLLSGKLTSNVAAWSIHTCYAAAPVKWHATCRKAANLFCSCGLTLTYRLFPDDDVLPRTRYMLRADERALNRGDERHTVVSLSHHIQHHSIRR</sequence>
<comment type="caution">
    <text evidence="1">The sequence shown here is derived from an EMBL/GenBank/DDBJ whole genome shotgun (WGS) entry which is preliminary data.</text>
</comment>
<organism evidence="1 2">
    <name type="scientific">Toxoplasma gondii FOU</name>
    <dbReference type="NCBI Taxonomy" id="943167"/>
    <lineage>
        <taxon>Eukaryota</taxon>
        <taxon>Sar</taxon>
        <taxon>Alveolata</taxon>
        <taxon>Apicomplexa</taxon>
        <taxon>Conoidasida</taxon>
        <taxon>Coccidia</taxon>
        <taxon>Eucoccidiorida</taxon>
        <taxon>Eimeriorina</taxon>
        <taxon>Sarcocystidae</taxon>
        <taxon>Toxoplasma</taxon>
    </lineage>
</organism>
<name>A0A086LE53_TOXGO</name>
<protein>
    <submittedName>
        <fullName evidence="1">Uncharacterized protein</fullName>
    </submittedName>
</protein>
<reference evidence="1 2" key="1">
    <citation type="submission" date="2014-07" db="EMBL/GenBank/DDBJ databases">
        <authorList>
            <person name="Sibley D."/>
            <person name="Venepally P."/>
            <person name="Karamycheva S."/>
            <person name="Hadjithomas M."/>
            <person name="Khan A."/>
            <person name="Brunk B."/>
            <person name="Roos D."/>
            <person name="Caler E."/>
            <person name="Lorenzi H."/>
        </authorList>
    </citation>
    <scope>NUCLEOTIDE SEQUENCE [LARGE SCALE GENOMIC DNA]</scope>
    <source>
        <strain evidence="1 2">FOU</strain>
    </source>
</reference>
<gene>
    <name evidence="1" type="ORF">TGFOU_403100</name>
</gene>
<dbReference type="VEuPathDB" id="ToxoDB:TGFOU_403100"/>
<dbReference type="AlphaFoldDB" id="A0A086LE53"/>
<dbReference type="EMBL" id="AEYH02000430">
    <property type="protein sequence ID" value="KFG54921.1"/>
    <property type="molecule type" value="Genomic_DNA"/>
</dbReference>
<dbReference type="Proteomes" id="UP000028838">
    <property type="component" value="Unassembled WGS sequence"/>
</dbReference>
<accession>A0A086LE53</accession>
<proteinExistence type="predicted"/>
<evidence type="ECO:0000313" key="2">
    <source>
        <dbReference type="Proteomes" id="UP000028838"/>
    </source>
</evidence>
<evidence type="ECO:0000313" key="1">
    <source>
        <dbReference type="EMBL" id="KFG54921.1"/>
    </source>
</evidence>